<dbReference type="InParanoid" id="K1PH97"/>
<proteinExistence type="predicted"/>
<dbReference type="AlphaFoldDB" id="K1PH97"/>
<name>K1PH97_MAGGI</name>
<evidence type="ECO:0000256" key="1">
    <source>
        <dbReference type="SAM" id="MobiDB-lite"/>
    </source>
</evidence>
<organism evidence="2">
    <name type="scientific">Magallana gigas</name>
    <name type="common">Pacific oyster</name>
    <name type="synonym">Crassostrea gigas</name>
    <dbReference type="NCBI Taxonomy" id="29159"/>
    <lineage>
        <taxon>Eukaryota</taxon>
        <taxon>Metazoa</taxon>
        <taxon>Spiralia</taxon>
        <taxon>Lophotrochozoa</taxon>
        <taxon>Mollusca</taxon>
        <taxon>Bivalvia</taxon>
        <taxon>Autobranchia</taxon>
        <taxon>Pteriomorphia</taxon>
        <taxon>Ostreida</taxon>
        <taxon>Ostreoidea</taxon>
        <taxon>Ostreidae</taxon>
        <taxon>Magallana</taxon>
    </lineage>
</organism>
<sequence length="95" mass="10711">MFPSFCPRSTTNSTSFNSNVDIPSNQNNGEYADFTNLYEDDNVPYLVGEVDAQYTEPSPTDFNNSPIVGTHRFSIRYTAFDRKPVGSDNVIAHYM</sequence>
<dbReference type="HOGENOM" id="CLU_2374773_0_0_1"/>
<reference evidence="2" key="1">
    <citation type="journal article" date="2012" name="Nature">
        <title>The oyster genome reveals stress adaptation and complexity of shell formation.</title>
        <authorList>
            <person name="Zhang G."/>
            <person name="Fang X."/>
            <person name="Guo X."/>
            <person name="Li L."/>
            <person name="Luo R."/>
            <person name="Xu F."/>
            <person name="Yang P."/>
            <person name="Zhang L."/>
            <person name="Wang X."/>
            <person name="Qi H."/>
            <person name="Xiong Z."/>
            <person name="Que H."/>
            <person name="Xie Y."/>
            <person name="Holland P.W."/>
            <person name="Paps J."/>
            <person name="Zhu Y."/>
            <person name="Wu F."/>
            <person name="Chen Y."/>
            <person name="Wang J."/>
            <person name="Peng C."/>
            <person name="Meng J."/>
            <person name="Yang L."/>
            <person name="Liu J."/>
            <person name="Wen B."/>
            <person name="Zhang N."/>
            <person name="Huang Z."/>
            <person name="Zhu Q."/>
            <person name="Feng Y."/>
            <person name="Mount A."/>
            <person name="Hedgecock D."/>
            <person name="Xu Z."/>
            <person name="Liu Y."/>
            <person name="Domazet-Loso T."/>
            <person name="Du Y."/>
            <person name="Sun X."/>
            <person name="Zhang S."/>
            <person name="Liu B."/>
            <person name="Cheng P."/>
            <person name="Jiang X."/>
            <person name="Li J."/>
            <person name="Fan D."/>
            <person name="Wang W."/>
            <person name="Fu W."/>
            <person name="Wang T."/>
            <person name="Wang B."/>
            <person name="Zhang J."/>
            <person name="Peng Z."/>
            <person name="Li Y."/>
            <person name="Li N."/>
            <person name="Wang J."/>
            <person name="Chen M."/>
            <person name="He Y."/>
            <person name="Tan F."/>
            <person name="Song X."/>
            <person name="Zheng Q."/>
            <person name="Huang R."/>
            <person name="Yang H."/>
            <person name="Du X."/>
            <person name="Chen L."/>
            <person name="Yang M."/>
            <person name="Gaffney P.M."/>
            <person name="Wang S."/>
            <person name="Luo L."/>
            <person name="She Z."/>
            <person name="Ming Y."/>
            <person name="Huang W."/>
            <person name="Zhang S."/>
            <person name="Huang B."/>
            <person name="Zhang Y."/>
            <person name="Qu T."/>
            <person name="Ni P."/>
            <person name="Miao G."/>
            <person name="Wang J."/>
            <person name="Wang Q."/>
            <person name="Steinberg C.E."/>
            <person name="Wang H."/>
            <person name="Li N."/>
            <person name="Qian L."/>
            <person name="Zhang G."/>
            <person name="Li Y."/>
            <person name="Yang H."/>
            <person name="Liu X."/>
            <person name="Wang J."/>
            <person name="Yin Y."/>
            <person name="Wang J."/>
        </authorList>
    </citation>
    <scope>NUCLEOTIDE SEQUENCE [LARGE SCALE GENOMIC DNA]</scope>
    <source>
        <strain evidence="2">05x7-T-G4-1.051#20</strain>
    </source>
</reference>
<dbReference type="EMBL" id="JH816890">
    <property type="protein sequence ID" value="EKC23332.1"/>
    <property type="molecule type" value="Genomic_DNA"/>
</dbReference>
<feature type="compositionally biased region" description="Low complexity" evidence="1">
    <location>
        <begin position="9"/>
        <end position="19"/>
    </location>
</feature>
<feature type="region of interest" description="Disordered" evidence="1">
    <location>
        <begin position="1"/>
        <end position="27"/>
    </location>
</feature>
<accession>K1PH97</accession>
<gene>
    <name evidence="2" type="ORF">CGI_10008861</name>
</gene>
<evidence type="ECO:0000313" key="2">
    <source>
        <dbReference type="EMBL" id="EKC23332.1"/>
    </source>
</evidence>
<protein>
    <submittedName>
        <fullName evidence="2">Uncharacterized protein</fullName>
    </submittedName>
</protein>